<reference evidence="1 2" key="1">
    <citation type="submission" date="2018-04" db="EMBL/GenBank/DDBJ databases">
        <title>Pedobacter chongqingensis sp. nov., isolated from a rottenly hemp rope.</title>
        <authorList>
            <person name="Cai Y."/>
        </authorList>
    </citation>
    <scope>NUCLEOTIDE SEQUENCE [LARGE SCALE GENOMIC DNA]</scope>
    <source>
        <strain evidence="1 2">FJ4-8</strain>
    </source>
</reference>
<keyword evidence="1" id="KW-0808">Transferase</keyword>
<dbReference type="GO" id="GO:0016603">
    <property type="term" value="F:glutaminyl-peptide cyclotransferase activity"/>
    <property type="evidence" value="ECO:0007669"/>
    <property type="project" value="InterPro"/>
</dbReference>
<dbReference type="RefSeq" id="WP_109417035.1">
    <property type="nucleotide sequence ID" value="NZ_QEAS01000014.1"/>
</dbReference>
<keyword evidence="2" id="KW-1185">Reference proteome</keyword>
<dbReference type="SUPFAM" id="SSF50969">
    <property type="entry name" value="YVTN repeat-like/Quinoprotein amine dehydrogenase"/>
    <property type="match status" value="1"/>
</dbReference>
<evidence type="ECO:0000313" key="2">
    <source>
        <dbReference type="Proteomes" id="UP000245647"/>
    </source>
</evidence>
<dbReference type="Pfam" id="PF05096">
    <property type="entry name" value="Glu_cyclase_2"/>
    <property type="match status" value="1"/>
</dbReference>
<comment type="caution">
    <text evidence="1">The sequence shown here is derived from an EMBL/GenBank/DDBJ whole genome shotgun (WGS) entry which is preliminary data.</text>
</comment>
<dbReference type="OrthoDB" id="9783700at2"/>
<dbReference type="InterPro" id="IPR011044">
    <property type="entry name" value="Quino_amine_DH_bsu"/>
</dbReference>
<dbReference type="EMBL" id="QEAS01000014">
    <property type="protein sequence ID" value="PWG79492.1"/>
    <property type="molecule type" value="Genomic_DNA"/>
</dbReference>
<organism evidence="1 2">
    <name type="scientific">Pararcticibacter amylolyticus</name>
    <dbReference type="NCBI Taxonomy" id="2173175"/>
    <lineage>
        <taxon>Bacteria</taxon>
        <taxon>Pseudomonadati</taxon>
        <taxon>Bacteroidota</taxon>
        <taxon>Sphingobacteriia</taxon>
        <taxon>Sphingobacteriales</taxon>
        <taxon>Sphingobacteriaceae</taxon>
        <taxon>Pararcticibacter</taxon>
    </lineage>
</organism>
<evidence type="ECO:0000313" key="1">
    <source>
        <dbReference type="EMBL" id="PWG79492.1"/>
    </source>
</evidence>
<dbReference type="PANTHER" id="PTHR31270">
    <property type="entry name" value="GLUTAMINYL-PEPTIDE CYCLOTRANSFERASE"/>
    <property type="match status" value="1"/>
</dbReference>
<dbReference type="Gene3D" id="2.130.10.10">
    <property type="entry name" value="YVTN repeat-like/Quinoprotein amine dehydrogenase"/>
    <property type="match status" value="1"/>
</dbReference>
<sequence>MKKIIGFVVIAVFVLSACKTRQGAIYFLSPEEGSAVSEGKAVTIRLDVSNASFDSIKYLLDTSVVASKTDTSAVSVPTAGLPVGVKVLSARVYNGAEFQEVNTNVVVVASTPPVQYKYEVVNVFPHDTSSFTEGLEYHDGLIYESAGEKGHSSLRKAELKTGKVIQKVDLEDQYFGEGMTVIGDKIIQITYREGVGFVYDKSSLKKLAQFPYQAGREGWGLYFDGKRVLNTDGTNNIYFLNKDTYQKEGGIEVYDHKGPVHDLNELEMVDGKIYANVFMTDKIVIINPETGIVEGEIDLTDLYPAGKRNPNADVLNGIAWDPAGRRLFVTGKRWDKLFELRVSAPAL</sequence>
<dbReference type="InterPro" id="IPR007788">
    <property type="entry name" value="QCT"/>
</dbReference>
<protein>
    <submittedName>
        <fullName evidence="1">Glutamine cyclotransferase</fullName>
    </submittedName>
</protein>
<dbReference type="AlphaFoldDB" id="A0A2U2PDV0"/>
<dbReference type="PROSITE" id="PS51257">
    <property type="entry name" value="PROKAR_LIPOPROTEIN"/>
    <property type="match status" value="1"/>
</dbReference>
<proteinExistence type="predicted"/>
<dbReference type="InterPro" id="IPR015943">
    <property type="entry name" value="WD40/YVTN_repeat-like_dom_sf"/>
</dbReference>
<gene>
    <name evidence="1" type="ORF">DDR33_17210</name>
</gene>
<name>A0A2U2PDV0_9SPHI</name>
<dbReference type="PANTHER" id="PTHR31270:SF1">
    <property type="entry name" value="GLUTAMINYL-PEPTIDE CYCLOTRANSFERASE"/>
    <property type="match status" value="1"/>
</dbReference>
<dbReference type="Proteomes" id="UP000245647">
    <property type="component" value="Unassembled WGS sequence"/>
</dbReference>
<accession>A0A2U2PDV0</accession>